<dbReference type="Proteomes" id="UP001519325">
    <property type="component" value="Unassembled WGS sequence"/>
</dbReference>
<dbReference type="CDD" id="cd05233">
    <property type="entry name" value="SDR_c"/>
    <property type="match status" value="1"/>
</dbReference>
<name>A0ABS4QT83_9NOCA</name>
<dbReference type="RefSeq" id="WP_209897014.1">
    <property type="nucleotide sequence ID" value="NZ_JAGGMR010000001.1"/>
</dbReference>
<proteinExistence type="inferred from homology"/>
<evidence type="ECO:0000256" key="1">
    <source>
        <dbReference type="ARBA" id="ARBA00006484"/>
    </source>
</evidence>
<dbReference type="PANTHER" id="PTHR44196:SF1">
    <property type="entry name" value="DEHYDROGENASE_REDUCTASE SDR FAMILY MEMBER 7B"/>
    <property type="match status" value="1"/>
</dbReference>
<evidence type="ECO:0000256" key="3">
    <source>
        <dbReference type="RuleBase" id="RU000363"/>
    </source>
</evidence>
<dbReference type="PRINTS" id="PR00081">
    <property type="entry name" value="GDHRDH"/>
</dbReference>
<keyword evidence="2" id="KW-0560">Oxidoreductase</keyword>
<evidence type="ECO:0000256" key="2">
    <source>
        <dbReference type="ARBA" id="ARBA00023002"/>
    </source>
</evidence>
<dbReference type="Pfam" id="PF00106">
    <property type="entry name" value="adh_short"/>
    <property type="match status" value="1"/>
</dbReference>
<protein>
    <submittedName>
        <fullName evidence="4">NAD(P)-dependent dehydrogenase (Short-subunit alcohol dehydrogenase family)</fullName>
    </submittedName>
</protein>
<keyword evidence="5" id="KW-1185">Reference proteome</keyword>
<dbReference type="PANTHER" id="PTHR44196">
    <property type="entry name" value="DEHYDROGENASE/REDUCTASE SDR FAMILY MEMBER 7B"/>
    <property type="match status" value="1"/>
</dbReference>
<gene>
    <name evidence="4" type="ORF">BJ987_006712</name>
</gene>
<accession>A0ABS4QT83</accession>
<dbReference type="PRINTS" id="PR00080">
    <property type="entry name" value="SDRFAMILY"/>
</dbReference>
<dbReference type="Gene3D" id="3.40.50.720">
    <property type="entry name" value="NAD(P)-binding Rossmann-like Domain"/>
    <property type="match status" value="1"/>
</dbReference>
<evidence type="ECO:0000313" key="4">
    <source>
        <dbReference type="EMBL" id="MBP2193811.1"/>
    </source>
</evidence>
<dbReference type="InterPro" id="IPR036291">
    <property type="entry name" value="NAD(P)-bd_dom_sf"/>
</dbReference>
<organism evidence="4 5">
    <name type="scientific">Nocardia goodfellowii</name>
    <dbReference type="NCBI Taxonomy" id="882446"/>
    <lineage>
        <taxon>Bacteria</taxon>
        <taxon>Bacillati</taxon>
        <taxon>Actinomycetota</taxon>
        <taxon>Actinomycetes</taxon>
        <taxon>Mycobacteriales</taxon>
        <taxon>Nocardiaceae</taxon>
        <taxon>Nocardia</taxon>
    </lineage>
</organism>
<sequence>MLEFRAAPVPSFRKKLTADLLRKSAPDPGCRADSLGGLRVLITDACSEIGRATAVRLASHGAQVVLVAARGDHLVSVCEEIIGTGGFARWYRCDISALGDVDQLVHWVLTEFGTIDVLVNNASRPPHRPLTQSGNRFRDYQRMMAANYFGPLRLTLGLLPAMLRSGTGQVINVAAGAGPTPHLAAYAAAQAAWTTFGACTDTELAPHGIQVTAVQTPATDAAAAAHAIATAIRAHPDRVAPRLTRTLRGLAGVAPRSANRFRHALGI</sequence>
<reference evidence="4 5" key="1">
    <citation type="submission" date="2021-03" db="EMBL/GenBank/DDBJ databases">
        <title>Sequencing the genomes of 1000 actinobacteria strains.</title>
        <authorList>
            <person name="Klenk H.-P."/>
        </authorList>
    </citation>
    <scope>NUCLEOTIDE SEQUENCE [LARGE SCALE GENOMIC DNA]</scope>
    <source>
        <strain evidence="4 5">DSM 45516</strain>
    </source>
</reference>
<dbReference type="EMBL" id="JAGGMR010000001">
    <property type="protein sequence ID" value="MBP2193811.1"/>
    <property type="molecule type" value="Genomic_DNA"/>
</dbReference>
<dbReference type="SUPFAM" id="SSF51735">
    <property type="entry name" value="NAD(P)-binding Rossmann-fold domains"/>
    <property type="match status" value="1"/>
</dbReference>
<comment type="similarity">
    <text evidence="1 3">Belongs to the short-chain dehydrogenases/reductases (SDR) family.</text>
</comment>
<evidence type="ECO:0000313" key="5">
    <source>
        <dbReference type="Proteomes" id="UP001519325"/>
    </source>
</evidence>
<comment type="caution">
    <text evidence="4">The sequence shown here is derived from an EMBL/GenBank/DDBJ whole genome shotgun (WGS) entry which is preliminary data.</text>
</comment>
<dbReference type="InterPro" id="IPR002347">
    <property type="entry name" value="SDR_fam"/>
</dbReference>